<dbReference type="GO" id="GO:0016787">
    <property type="term" value="F:hydrolase activity"/>
    <property type="evidence" value="ECO:0007669"/>
    <property type="project" value="UniProtKB-KW"/>
</dbReference>
<keyword evidence="3" id="KW-1185">Reference proteome</keyword>
<dbReference type="OrthoDB" id="9813491at2"/>
<dbReference type="AlphaFoldDB" id="A0A264W180"/>
<organism evidence="2 3">
    <name type="scientific">Tetzosporium hominis</name>
    <dbReference type="NCBI Taxonomy" id="2020506"/>
    <lineage>
        <taxon>Bacteria</taxon>
        <taxon>Bacillati</taxon>
        <taxon>Bacillota</taxon>
        <taxon>Bacilli</taxon>
        <taxon>Bacillales</taxon>
        <taxon>Caryophanaceae</taxon>
        <taxon>Tetzosporium</taxon>
    </lineage>
</organism>
<sequence length="108" mass="12734">MPIYNKLIRDRILEIIEKDGKTYDMEILSKERHEEEIKAKLTEEVQEYQATQNDQDALEELADILELIHAALPLHNASFEQLEEVRLKKKEKRGGFDKGIYLIEVHDE</sequence>
<dbReference type="Proteomes" id="UP000217065">
    <property type="component" value="Unassembled WGS sequence"/>
</dbReference>
<accession>A0A264W180</accession>
<reference evidence="2 3" key="1">
    <citation type="submission" date="2017-07" db="EMBL/GenBank/DDBJ databases">
        <title>Tetzosporium hominis gen.nov. sp.nov.</title>
        <authorList>
            <person name="Tetz G."/>
            <person name="Tetz V."/>
        </authorList>
    </citation>
    <scope>NUCLEOTIDE SEQUENCE [LARGE SCALE GENOMIC DNA]</scope>
    <source>
        <strain evidence="2 3">VT-49</strain>
    </source>
</reference>
<evidence type="ECO:0000313" key="3">
    <source>
        <dbReference type="Proteomes" id="UP000217065"/>
    </source>
</evidence>
<keyword evidence="1" id="KW-0175">Coiled coil</keyword>
<comment type="caution">
    <text evidence="2">The sequence shown here is derived from an EMBL/GenBank/DDBJ whole genome shotgun (WGS) entry which is preliminary data.</text>
</comment>
<protein>
    <submittedName>
        <fullName evidence="2">Phosphoribosyl-ATP pyrophosphohydrolase</fullName>
    </submittedName>
</protein>
<dbReference type="SUPFAM" id="SSF101386">
    <property type="entry name" value="all-alpha NTP pyrophosphatases"/>
    <property type="match status" value="1"/>
</dbReference>
<evidence type="ECO:0000256" key="1">
    <source>
        <dbReference type="SAM" id="Coils"/>
    </source>
</evidence>
<dbReference type="CDD" id="cd11532">
    <property type="entry name" value="NTP-PPase_COG4997"/>
    <property type="match status" value="1"/>
</dbReference>
<dbReference type="InterPro" id="IPR038735">
    <property type="entry name" value="MSMEG_1276-like_NTP-PPase_dom"/>
</dbReference>
<name>A0A264W180_9BACL</name>
<gene>
    <name evidence="2" type="ORF">CF394_12020</name>
</gene>
<evidence type="ECO:0000313" key="2">
    <source>
        <dbReference type="EMBL" id="OZS77324.1"/>
    </source>
</evidence>
<dbReference type="EMBL" id="NOKQ01000267">
    <property type="protein sequence ID" value="OZS77324.1"/>
    <property type="molecule type" value="Genomic_DNA"/>
</dbReference>
<feature type="coiled-coil region" evidence="1">
    <location>
        <begin position="31"/>
        <end position="61"/>
    </location>
</feature>
<dbReference type="RefSeq" id="WP_094943934.1">
    <property type="nucleotide sequence ID" value="NZ_NOKQ01000267.1"/>
</dbReference>
<proteinExistence type="predicted"/>
<keyword evidence="2" id="KW-0378">Hydrolase</keyword>